<dbReference type="OMA" id="HANHIVW"/>
<dbReference type="Proteomes" id="UP000008827">
    <property type="component" value="Chromosome 3"/>
</dbReference>
<dbReference type="PANTHER" id="PTHR37610:SF97">
    <property type="entry name" value="RETROTRANSPOSON GAG DOMAIN-CONTAINING PROTEIN"/>
    <property type="match status" value="1"/>
</dbReference>
<organism evidence="1">
    <name type="scientific">Glycine max</name>
    <name type="common">Soybean</name>
    <name type="synonym">Glycine hispida</name>
    <dbReference type="NCBI Taxonomy" id="3847"/>
    <lineage>
        <taxon>Eukaryota</taxon>
        <taxon>Viridiplantae</taxon>
        <taxon>Streptophyta</taxon>
        <taxon>Embryophyta</taxon>
        <taxon>Tracheophyta</taxon>
        <taxon>Spermatophyta</taxon>
        <taxon>Magnoliopsida</taxon>
        <taxon>eudicotyledons</taxon>
        <taxon>Gunneridae</taxon>
        <taxon>Pentapetalae</taxon>
        <taxon>rosids</taxon>
        <taxon>fabids</taxon>
        <taxon>Fabales</taxon>
        <taxon>Fabaceae</taxon>
        <taxon>Papilionoideae</taxon>
        <taxon>50 kb inversion clade</taxon>
        <taxon>NPAAA clade</taxon>
        <taxon>indigoferoid/millettioid clade</taxon>
        <taxon>Phaseoleae</taxon>
        <taxon>Glycine</taxon>
        <taxon>Glycine subgen. Soja</taxon>
    </lineage>
</organism>
<dbReference type="PANTHER" id="PTHR37610">
    <property type="entry name" value="CCHC-TYPE DOMAIN-CONTAINING PROTEIN"/>
    <property type="match status" value="1"/>
</dbReference>
<proteinExistence type="predicted"/>
<evidence type="ECO:0000313" key="3">
    <source>
        <dbReference type="Proteomes" id="UP000008827"/>
    </source>
</evidence>
<dbReference type="Gramene" id="KRH67909">
    <property type="protein sequence ID" value="KRH67909"/>
    <property type="gene ID" value="GLYMA_03G195100"/>
</dbReference>
<gene>
    <name evidence="1" type="ORF">GLYMA_03G195100</name>
</gene>
<name>A0A0R0KTX4_SOYBN</name>
<evidence type="ECO:0000313" key="1">
    <source>
        <dbReference type="EMBL" id="KRH67909.1"/>
    </source>
</evidence>
<dbReference type="EnsemblPlants" id="KRH67909">
    <property type="protein sequence ID" value="KRH67909"/>
    <property type="gene ID" value="GLYMA_03G195100"/>
</dbReference>
<sequence>MAIAMDDANYFFVHPSDNLGLMLFFKKTMKIALLDQNKFGFIDGSIVKPALGHANHIVWHRNDNIVASSWLLKSLSKEMQVSVLHCYFAKAIWDYLKERFMSVYVWESLLKLKSAHTCTCTRIKPWCEYAQLEYVMYFSLGLNEAYSWIRGQILYMDPFPYITEIFSMVVQEEKHKEIGTTFATPHAFVMNGYPPNHKMNKSFSIAINHSNSGSMNQVSMGLSSGAKQNENDSNGMILYATSSFNLFKDVWLIDSGVGTHVACFLKNLESYQTIPNKTITLPNRTIVPVVVVGIVRISPTLLLHNVLLAVDGSTSSNINLMEQWTNTKLD</sequence>
<keyword evidence="3" id="KW-1185">Reference proteome</keyword>
<evidence type="ECO:0000313" key="2">
    <source>
        <dbReference type="EnsemblPlants" id="KRH67909"/>
    </source>
</evidence>
<reference evidence="1 2" key="1">
    <citation type="journal article" date="2010" name="Nature">
        <title>Genome sequence of the palaeopolyploid soybean.</title>
        <authorList>
            <person name="Schmutz J."/>
            <person name="Cannon S.B."/>
            <person name="Schlueter J."/>
            <person name="Ma J."/>
            <person name="Mitros T."/>
            <person name="Nelson W."/>
            <person name="Hyten D.L."/>
            <person name="Song Q."/>
            <person name="Thelen J.J."/>
            <person name="Cheng J."/>
            <person name="Xu D."/>
            <person name="Hellsten U."/>
            <person name="May G.D."/>
            <person name="Yu Y."/>
            <person name="Sakurai T."/>
            <person name="Umezawa T."/>
            <person name="Bhattacharyya M.K."/>
            <person name="Sandhu D."/>
            <person name="Valliyodan B."/>
            <person name="Lindquist E."/>
            <person name="Peto M."/>
            <person name="Grant D."/>
            <person name="Shu S."/>
            <person name="Goodstein D."/>
            <person name="Barry K."/>
            <person name="Futrell-Griggs M."/>
            <person name="Abernathy B."/>
            <person name="Du J."/>
            <person name="Tian Z."/>
            <person name="Zhu L."/>
            <person name="Gill N."/>
            <person name="Joshi T."/>
            <person name="Libault M."/>
            <person name="Sethuraman A."/>
            <person name="Zhang X.-C."/>
            <person name="Shinozaki K."/>
            <person name="Nguyen H.T."/>
            <person name="Wing R.A."/>
            <person name="Cregan P."/>
            <person name="Specht J."/>
            <person name="Grimwood J."/>
            <person name="Rokhsar D."/>
            <person name="Stacey G."/>
            <person name="Shoemaker R.C."/>
            <person name="Jackson S.A."/>
        </authorList>
    </citation>
    <scope>NUCLEOTIDE SEQUENCE</scope>
    <source>
        <strain evidence="2">cv. Williams 82</strain>
        <tissue evidence="1">Callus</tissue>
    </source>
</reference>
<reference evidence="1" key="3">
    <citation type="submission" date="2018-07" db="EMBL/GenBank/DDBJ databases">
        <title>WGS assembly of Glycine max.</title>
        <authorList>
            <person name="Schmutz J."/>
            <person name="Cannon S."/>
            <person name="Schlueter J."/>
            <person name="Ma J."/>
            <person name="Mitros T."/>
            <person name="Nelson W."/>
            <person name="Hyten D."/>
            <person name="Song Q."/>
            <person name="Thelen J."/>
            <person name="Cheng J."/>
            <person name="Xu D."/>
            <person name="Hellsten U."/>
            <person name="May G."/>
            <person name="Yu Y."/>
            <person name="Sakurai T."/>
            <person name="Umezawa T."/>
            <person name="Bhattacharyya M."/>
            <person name="Sandhu D."/>
            <person name="Valliyodan B."/>
            <person name="Lindquist E."/>
            <person name="Peto M."/>
            <person name="Grant D."/>
            <person name="Shu S."/>
            <person name="Goodstein D."/>
            <person name="Barry K."/>
            <person name="Futrell-Griggs M."/>
            <person name="Abernathy B."/>
            <person name="Du J."/>
            <person name="Tian Z."/>
            <person name="Zhu L."/>
            <person name="Gill N."/>
            <person name="Joshi T."/>
            <person name="Libault M."/>
            <person name="Sethuraman A."/>
            <person name="Zhang X."/>
            <person name="Shinozaki K."/>
            <person name="Nguyen H."/>
            <person name="Wing R."/>
            <person name="Cregan P."/>
            <person name="Specht J."/>
            <person name="Grimwood J."/>
            <person name="Rokhsar D."/>
            <person name="Stacey G."/>
            <person name="Shoemaker R."/>
            <person name="Jackson S."/>
        </authorList>
    </citation>
    <scope>NUCLEOTIDE SEQUENCE</scope>
    <source>
        <tissue evidence="1">Callus</tissue>
    </source>
</reference>
<dbReference type="EMBL" id="CM000836">
    <property type="protein sequence ID" value="KRH67909.1"/>
    <property type="molecule type" value="Genomic_DNA"/>
</dbReference>
<reference evidence="2" key="2">
    <citation type="submission" date="2018-02" db="UniProtKB">
        <authorList>
            <consortium name="EnsemblPlants"/>
        </authorList>
    </citation>
    <scope>IDENTIFICATION</scope>
    <source>
        <strain evidence="2">Williams 82</strain>
    </source>
</reference>
<protein>
    <submittedName>
        <fullName evidence="1 2">Uncharacterized protein</fullName>
    </submittedName>
</protein>
<dbReference type="InParanoid" id="A0A0R0KTX4"/>
<accession>A0A0R0KTX4</accession>
<dbReference type="AlphaFoldDB" id="A0A0R0KTX4"/>